<proteinExistence type="predicted"/>
<accession>A0ABQ0ME37</accession>
<organism evidence="1 2">
    <name type="scientific">Mycena chlorophos</name>
    <name type="common">Agaric fungus</name>
    <name type="synonym">Agaricus chlorophos</name>
    <dbReference type="NCBI Taxonomy" id="658473"/>
    <lineage>
        <taxon>Eukaryota</taxon>
        <taxon>Fungi</taxon>
        <taxon>Dikarya</taxon>
        <taxon>Basidiomycota</taxon>
        <taxon>Agaricomycotina</taxon>
        <taxon>Agaricomycetes</taxon>
        <taxon>Agaricomycetidae</taxon>
        <taxon>Agaricales</taxon>
        <taxon>Marasmiineae</taxon>
        <taxon>Mycenaceae</taxon>
        <taxon>Mycena</taxon>
    </lineage>
</organism>
<gene>
    <name evidence="1" type="ORF">MCHLO_17413</name>
</gene>
<sequence>MNVLDHLRRGEESREQALASGVMCERNRLLSTVTNKTTMVPYFKPQLTNDFPDLFRAPGIHFTFRQLLARRTTTSVPRDLRLRRSRGTGDVAVGRGRVAPALPAVREDGRFDRSVGWLAVCPTPVLRRLDTGVSPGLGTWLGCGCTSGKQRSNNKRSSVTCLEARRTQDGLRRTGTVHLPGQPARRRSFAVKLTHAVESAPIFRAYHGHTRPQTSSKARCTSCASSAIRSNEPELVLPCRTASGFASRRAAGNGVCCCDSSVGGDYRIQAAVLCVFALGCRCYDDEPFGRRKPCSTPILPLATKRPPAPAAAARKYFRAY</sequence>
<name>A0ABQ0ME37_MYCCL</name>
<dbReference type="EMBL" id="DF850028">
    <property type="protein sequence ID" value="GAT61389.1"/>
    <property type="molecule type" value="Genomic_DNA"/>
</dbReference>
<evidence type="ECO:0000313" key="2">
    <source>
        <dbReference type="Proteomes" id="UP000815677"/>
    </source>
</evidence>
<protein>
    <submittedName>
        <fullName evidence="1">Uncharacterized protein</fullName>
    </submittedName>
</protein>
<dbReference type="Proteomes" id="UP000815677">
    <property type="component" value="Unassembled WGS sequence"/>
</dbReference>
<reference evidence="1" key="1">
    <citation type="submission" date="2014-09" db="EMBL/GenBank/DDBJ databases">
        <title>Genome sequence of the luminous mushroom Mycena chlorophos for searching fungal bioluminescence genes.</title>
        <authorList>
            <person name="Tanaka Y."/>
            <person name="Kasuga D."/>
            <person name="Oba Y."/>
            <person name="Hase S."/>
            <person name="Sato K."/>
            <person name="Oba Y."/>
            <person name="Sakakibara Y."/>
        </authorList>
    </citation>
    <scope>NUCLEOTIDE SEQUENCE</scope>
</reference>
<evidence type="ECO:0000313" key="1">
    <source>
        <dbReference type="EMBL" id="GAT61389.1"/>
    </source>
</evidence>
<keyword evidence="2" id="KW-1185">Reference proteome</keyword>